<dbReference type="EMBL" id="JBEPAZ010000011">
    <property type="protein sequence ID" value="MER6429279.1"/>
    <property type="molecule type" value="Genomic_DNA"/>
</dbReference>
<evidence type="ECO:0000313" key="3">
    <source>
        <dbReference type="Proteomes" id="UP001470023"/>
    </source>
</evidence>
<name>A0ABV1U6E1_9ACTN</name>
<evidence type="ECO:0000256" key="1">
    <source>
        <dbReference type="SAM" id="MobiDB-lite"/>
    </source>
</evidence>
<keyword evidence="3" id="KW-1185">Reference proteome</keyword>
<gene>
    <name evidence="2" type="ORF">ABT272_16285</name>
</gene>
<dbReference type="RefSeq" id="WP_352063748.1">
    <property type="nucleotide sequence ID" value="NZ_JBEPAZ010000011.1"/>
</dbReference>
<accession>A0ABV1U6E1</accession>
<organism evidence="2 3">
    <name type="scientific">Streptomyces sp. 900105245</name>
    <dbReference type="NCBI Taxonomy" id="3154379"/>
    <lineage>
        <taxon>Bacteria</taxon>
        <taxon>Bacillati</taxon>
        <taxon>Actinomycetota</taxon>
        <taxon>Actinomycetes</taxon>
        <taxon>Kitasatosporales</taxon>
        <taxon>Streptomycetaceae</taxon>
        <taxon>Streptomyces</taxon>
    </lineage>
</organism>
<comment type="caution">
    <text evidence="2">The sequence shown here is derived from an EMBL/GenBank/DDBJ whole genome shotgun (WGS) entry which is preliminary data.</text>
</comment>
<reference evidence="2 3" key="1">
    <citation type="submission" date="2024-06" db="EMBL/GenBank/DDBJ databases">
        <title>The Natural Products Discovery Center: Release of the First 8490 Sequenced Strains for Exploring Actinobacteria Biosynthetic Diversity.</title>
        <authorList>
            <person name="Kalkreuter E."/>
            <person name="Kautsar S.A."/>
            <person name="Yang D."/>
            <person name="Bader C.D."/>
            <person name="Teijaro C.N."/>
            <person name="Fluegel L."/>
            <person name="Davis C.M."/>
            <person name="Simpson J.R."/>
            <person name="Lauterbach L."/>
            <person name="Steele A.D."/>
            <person name="Gui C."/>
            <person name="Meng S."/>
            <person name="Li G."/>
            <person name="Viehrig K."/>
            <person name="Ye F."/>
            <person name="Su P."/>
            <person name="Kiefer A.F."/>
            <person name="Nichols A."/>
            <person name="Cepeda A.J."/>
            <person name="Yan W."/>
            <person name="Fan B."/>
            <person name="Jiang Y."/>
            <person name="Adhikari A."/>
            <person name="Zheng C.-J."/>
            <person name="Schuster L."/>
            <person name="Cowan T.M."/>
            <person name="Smanski M.J."/>
            <person name="Chevrette M.G."/>
            <person name="De Carvalho L.P.S."/>
            <person name="Shen B."/>
        </authorList>
    </citation>
    <scope>NUCLEOTIDE SEQUENCE [LARGE SCALE GENOMIC DNA]</scope>
    <source>
        <strain evidence="2 3">NPDC001166</strain>
    </source>
</reference>
<dbReference type="Proteomes" id="UP001470023">
    <property type="component" value="Unassembled WGS sequence"/>
</dbReference>
<evidence type="ECO:0000313" key="2">
    <source>
        <dbReference type="EMBL" id="MER6429279.1"/>
    </source>
</evidence>
<proteinExistence type="predicted"/>
<sequence length="91" mass="9184">MRAVAGVGDRVRTLPVGDLLPESHVRAGPQLPAEHGASPGDLLPESRVRAGPQLPAEHGASPGAGRPTGRQGDRCPSGTGCGAPPHVTDRS</sequence>
<protein>
    <submittedName>
        <fullName evidence="2">Uncharacterized protein</fullName>
    </submittedName>
</protein>
<feature type="region of interest" description="Disordered" evidence="1">
    <location>
        <begin position="1"/>
        <end position="91"/>
    </location>
</feature>